<evidence type="ECO:0000256" key="1">
    <source>
        <dbReference type="ARBA" id="ARBA00010618"/>
    </source>
</evidence>
<dbReference type="PANTHER" id="PTHR12903">
    <property type="entry name" value="MITOCHONDRIAL RIBOSOMAL PROTEIN L24"/>
    <property type="match status" value="1"/>
</dbReference>
<dbReference type="CDD" id="cd06089">
    <property type="entry name" value="KOW_RPL26"/>
    <property type="match status" value="1"/>
</dbReference>
<dbReference type="GO" id="GO:0003723">
    <property type="term" value="F:RNA binding"/>
    <property type="evidence" value="ECO:0007669"/>
    <property type="project" value="InterPro"/>
</dbReference>
<dbReference type="InterPro" id="IPR057264">
    <property type="entry name" value="Ribosomal_uL24_C"/>
</dbReference>
<evidence type="ECO:0000313" key="7">
    <source>
        <dbReference type="Proteomes" id="UP000054408"/>
    </source>
</evidence>
<dbReference type="OrthoDB" id="359154at2759"/>
<evidence type="ECO:0000313" key="6">
    <source>
        <dbReference type="EMBL" id="KNC48183.1"/>
    </source>
</evidence>
<dbReference type="EMBL" id="GL349450">
    <property type="protein sequence ID" value="KNC48183.1"/>
    <property type="molecule type" value="Genomic_DNA"/>
</dbReference>
<dbReference type="InterPro" id="IPR003256">
    <property type="entry name" value="Ribosomal_uL24"/>
</dbReference>
<feature type="domain" description="KOW" evidence="5">
    <location>
        <begin position="21"/>
        <end position="48"/>
    </location>
</feature>
<dbReference type="GO" id="GO:1990904">
    <property type="term" value="C:ribonucleoprotein complex"/>
    <property type="evidence" value="ECO:0007669"/>
    <property type="project" value="UniProtKB-KW"/>
</dbReference>
<dbReference type="Proteomes" id="UP000054408">
    <property type="component" value="Unassembled WGS sequence"/>
</dbReference>
<dbReference type="Gene3D" id="2.30.30.30">
    <property type="match status" value="1"/>
</dbReference>
<dbReference type="NCBIfam" id="TIGR01079">
    <property type="entry name" value="rplX_bact"/>
    <property type="match status" value="1"/>
</dbReference>
<dbReference type="AlphaFoldDB" id="A0A0L0DA62"/>
<keyword evidence="2 4" id="KW-0689">Ribosomal protein</keyword>
<evidence type="ECO:0000256" key="2">
    <source>
        <dbReference type="ARBA" id="ARBA00022980"/>
    </source>
</evidence>
<dbReference type="InterPro" id="IPR008991">
    <property type="entry name" value="Translation_prot_SH3-like_sf"/>
</dbReference>
<dbReference type="SUPFAM" id="SSF50104">
    <property type="entry name" value="Translation proteins SH3-like domain"/>
    <property type="match status" value="1"/>
</dbReference>
<proteinExistence type="inferred from homology"/>
<dbReference type="InterPro" id="IPR041988">
    <property type="entry name" value="Ribosomal_uL24_KOW"/>
</dbReference>
<protein>
    <submittedName>
        <fullName evidence="6">39S ribosomal protein L24</fullName>
    </submittedName>
</protein>
<dbReference type="Pfam" id="PF17136">
    <property type="entry name" value="ribosomal_L24"/>
    <property type="match status" value="1"/>
</dbReference>
<keyword evidence="3 4" id="KW-0687">Ribonucleoprotein</keyword>
<organism evidence="6 7">
    <name type="scientific">Thecamonas trahens ATCC 50062</name>
    <dbReference type="NCBI Taxonomy" id="461836"/>
    <lineage>
        <taxon>Eukaryota</taxon>
        <taxon>Apusozoa</taxon>
        <taxon>Apusomonadida</taxon>
        <taxon>Apusomonadidae</taxon>
        <taxon>Thecamonas</taxon>
    </lineage>
</organism>
<evidence type="ECO:0000256" key="3">
    <source>
        <dbReference type="ARBA" id="ARBA00023274"/>
    </source>
</evidence>
<dbReference type="InterPro" id="IPR005825">
    <property type="entry name" value="Ribosomal_uL24_CS"/>
</dbReference>
<dbReference type="GeneID" id="25563955"/>
<dbReference type="SMART" id="SM00739">
    <property type="entry name" value="KOW"/>
    <property type="match status" value="1"/>
</dbReference>
<dbReference type="InterPro" id="IPR014722">
    <property type="entry name" value="Rib_uL2_dom2"/>
</dbReference>
<name>A0A0L0DA62_THETB</name>
<evidence type="ECO:0000256" key="4">
    <source>
        <dbReference type="RuleBase" id="RU003477"/>
    </source>
</evidence>
<dbReference type="OMA" id="DFEWRFT"/>
<accession>A0A0L0DA62</accession>
<dbReference type="GO" id="GO:0006412">
    <property type="term" value="P:translation"/>
    <property type="evidence" value="ECO:0007669"/>
    <property type="project" value="InterPro"/>
</dbReference>
<sequence>MSFRVKRRVVRAAMDAISSWKVVKGDTVVILAGRDAGRQGVVEKVLRKKNKVIVDGLNLVKKHMRKTEVLDGGIFTKSAAVPVANVALLDPIDGKPTRAGWARDEAGKRIRISKRSGEPIPRPILPRRVRDVAPELDAALDTSAEVVAESTFVPFKIKL</sequence>
<dbReference type="HAMAP" id="MF_01326_B">
    <property type="entry name" value="Ribosomal_uL24_B"/>
    <property type="match status" value="1"/>
</dbReference>
<dbReference type="InterPro" id="IPR005824">
    <property type="entry name" value="KOW"/>
</dbReference>
<gene>
    <name evidence="6" type="ORF">AMSG_04412</name>
</gene>
<evidence type="ECO:0000259" key="5">
    <source>
        <dbReference type="SMART" id="SM00739"/>
    </source>
</evidence>
<keyword evidence="7" id="KW-1185">Reference proteome</keyword>
<dbReference type="eggNOG" id="KOG1708">
    <property type="taxonomic scope" value="Eukaryota"/>
</dbReference>
<comment type="similarity">
    <text evidence="1 4">Belongs to the universal ribosomal protein uL24 family.</text>
</comment>
<dbReference type="PROSITE" id="PS01108">
    <property type="entry name" value="RIBOSOMAL_L24"/>
    <property type="match status" value="1"/>
</dbReference>
<dbReference type="GO" id="GO:0003735">
    <property type="term" value="F:structural constituent of ribosome"/>
    <property type="evidence" value="ECO:0007669"/>
    <property type="project" value="InterPro"/>
</dbReference>
<dbReference type="RefSeq" id="XP_013758752.1">
    <property type="nucleotide sequence ID" value="XM_013903298.1"/>
</dbReference>
<dbReference type="STRING" id="461836.A0A0L0DA62"/>
<dbReference type="Pfam" id="PF00467">
    <property type="entry name" value="KOW"/>
    <property type="match status" value="1"/>
</dbReference>
<reference evidence="6 7" key="1">
    <citation type="submission" date="2010-05" db="EMBL/GenBank/DDBJ databases">
        <title>The Genome Sequence of Thecamonas trahens ATCC 50062.</title>
        <authorList>
            <consortium name="The Broad Institute Genome Sequencing Platform"/>
            <person name="Russ C."/>
            <person name="Cuomo C."/>
            <person name="Shea T."/>
            <person name="Young S.K."/>
            <person name="Zeng Q."/>
            <person name="Koehrsen M."/>
            <person name="Haas B."/>
            <person name="Borodovsky M."/>
            <person name="Guigo R."/>
            <person name="Alvarado L."/>
            <person name="Berlin A."/>
            <person name="Bochicchio J."/>
            <person name="Borenstein D."/>
            <person name="Chapman S."/>
            <person name="Chen Z."/>
            <person name="Freedman E."/>
            <person name="Gellesch M."/>
            <person name="Goldberg J."/>
            <person name="Griggs A."/>
            <person name="Gujja S."/>
            <person name="Heilman E."/>
            <person name="Heiman D."/>
            <person name="Hepburn T."/>
            <person name="Howarth C."/>
            <person name="Jen D."/>
            <person name="Larson L."/>
            <person name="Mehta T."/>
            <person name="Park D."/>
            <person name="Pearson M."/>
            <person name="Roberts A."/>
            <person name="Saif S."/>
            <person name="Shenoy N."/>
            <person name="Sisk P."/>
            <person name="Stolte C."/>
            <person name="Sykes S."/>
            <person name="Thomson T."/>
            <person name="Walk T."/>
            <person name="White J."/>
            <person name="Yandava C."/>
            <person name="Burger G."/>
            <person name="Gray M.W."/>
            <person name="Holland P.W.H."/>
            <person name="King N."/>
            <person name="Lang F.B.F."/>
            <person name="Roger A.J."/>
            <person name="Ruiz-Trillo I."/>
            <person name="Lander E."/>
            <person name="Nusbaum C."/>
        </authorList>
    </citation>
    <scope>NUCLEOTIDE SEQUENCE [LARGE SCALE GENOMIC DNA]</scope>
    <source>
        <strain evidence="6 7">ATCC 50062</strain>
    </source>
</reference>
<dbReference type="GO" id="GO:0005840">
    <property type="term" value="C:ribosome"/>
    <property type="evidence" value="ECO:0007669"/>
    <property type="project" value="UniProtKB-KW"/>
</dbReference>